<name>A0A1X6NWN6_PORUM</name>
<dbReference type="AlphaFoldDB" id="A0A1X6NWN6"/>
<evidence type="ECO:0000313" key="1">
    <source>
        <dbReference type="EMBL" id="OSX72793.1"/>
    </source>
</evidence>
<proteinExistence type="predicted"/>
<evidence type="ECO:0000313" key="2">
    <source>
        <dbReference type="Proteomes" id="UP000218209"/>
    </source>
</evidence>
<organism evidence="1 2">
    <name type="scientific">Porphyra umbilicalis</name>
    <name type="common">Purple laver</name>
    <name type="synonym">Red alga</name>
    <dbReference type="NCBI Taxonomy" id="2786"/>
    <lineage>
        <taxon>Eukaryota</taxon>
        <taxon>Rhodophyta</taxon>
        <taxon>Bangiophyceae</taxon>
        <taxon>Bangiales</taxon>
        <taxon>Bangiaceae</taxon>
        <taxon>Porphyra</taxon>
    </lineage>
</organism>
<dbReference type="EMBL" id="KV919038">
    <property type="protein sequence ID" value="OSX72793.1"/>
    <property type="molecule type" value="Genomic_DNA"/>
</dbReference>
<accession>A0A1X6NWN6</accession>
<gene>
    <name evidence="1" type="ORF">BU14_0404s0020</name>
</gene>
<keyword evidence="2" id="KW-1185">Reference proteome</keyword>
<protein>
    <submittedName>
        <fullName evidence="1">Uncharacterized protein</fullName>
    </submittedName>
</protein>
<reference evidence="1 2" key="1">
    <citation type="submission" date="2017-03" db="EMBL/GenBank/DDBJ databases">
        <title>WGS assembly of Porphyra umbilicalis.</title>
        <authorList>
            <person name="Brawley S.H."/>
            <person name="Blouin N.A."/>
            <person name="Ficko-Blean E."/>
            <person name="Wheeler G.L."/>
            <person name="Lohr M."/>
            <person name="Goodson H.V."/>
            <person name="Jenkins J.W."/>
            <person name="Blaby-Haas C.E."/>
            <person name="Helliwell K.E."/>
            <person name="Chan C."/>
            <person name="Marriage T."/>
            <person name="Bhattacharya D."/>
            <person name="Klein A.S."/>
            <person name="Badis Y."/>
            <person name="Brodie J."/>
            <person name="Cao Y."/>
            <person name="Collen J."/>
            <person name="Dittami S.M."/>
            <person name="Gachon C.M."/>
            <person name="Green B.R."/>
            <person name="Karpowicz S."/>
            <person name="Kim J.W."/>
            <person name="Kudahl U."/>
            <person name="Lin S."/>
            <person name="Michel G."/>
            <person name="Mittag M."/>
            <person name="Olson B.J."/>
            <person name="Pangilinan J."/>
            <person name="Peng Y."/>
            <person name="Qiu H."/>
            <person name="Shu S."/>
            <person name="Singer J.T."/>
            <person name="Smith A.G."/>
            <person name="Sprecher B.N."/>
            <person name="Wagner V."/>
            <person name="Wang W."/>
            <person name="Wang Z.-Y."/>
            <person name="Yan J."/>
            <person name="Yarish C."/>
            <person name="Zoeuner-Riek S."/>
            <person name="Zhuang Y."/>
            <person name="Zou Y."/>
            <person name="Lindquist E.A."/>
            <person name="Grimwood J."/>
            <person name="Barry K."/>
            <person name="Rokhsar D.S."/>
            <person name="Schmutz J."/>
            <person name="Stiller J.W."/>
            <person name="Grossman A.R."/>
            <person name="Prochnik S.E."/>
        </authorList>
    </citation>
    <scope>NUCLEOTIDE SEQUENCE [LARGE SCALE GENOMIC DNA]</scope>
    <source>
        <strain evidence="1">4086291</strain>
    </source>
</reference>
<dbReference type="Proteomes" id="UP000218209">
    <property type="component" value="Unassembled WGS sequence"/>
</dbReference>
<sequence length="114" mass="11987">MDDAVVSADAAHLCATPGVRPDYFAAARHTPQGRPAAGRTMDAAAHCGAQPHWSDVRCSPPSSIIPCHVRLRRCPAGRVRYRARPAAGPPLGLTCCGLVPLSFSPARGRKAQHG</sequence>